<dbReference type="InParanoid" id="C5LFH9"/>
<dbReference type="Proteomes" id="UP000007800">
    <property type="component" value="Unassembled WGS sequence"/>
</dbReference>
<dbReference type="EMBL" id="GG681484">
    <property type="protein sequence ID" value="EER04514.1"/>
    <property type="molecule type" value="Genomic_DNA"/>
</dbReference>
<evidence type="ECO:0000256" key="1">
    <source>
        <dbReference type="SAM" id="Coils"/>
    </source>
</evidence>
<evidence type="ECO:0000313" key="2">
    <source>
        <dbReference type="EMBL" id="EER04514.1"/>
    </source>
</evidence>
<proteinExistence type="predicted"/>
<dbReference type="OrthoDB" id="437196at2759"/>
<gene>
    <name evidence="2" type="ORF">Pmar_PMAR015064</name>
</gene>
<name>C5LFH9_PERM5</name>
<organism evidence="3">
    <name type="scientific">Perkinsus marinus (strain ATCC 50983 / TXsc)</name>
    <dbReference type="NCBI Taxonomy" id="423536"/>
    <lineage>
        <taxon>Eukaryota</taxon>
        <taxon>Sar</taxon>
        <taxon>Alveolata</taxon>
        <taxon>Perkinsozoa</taxon>
        <taxon>Perkinsea</taxon>
        <taxon>Perkinsida</taxon>
        <taxon>Perkinsidae</taxon>
        <taxon>Perkinsus</taxon>
    </lineage>
</organism>
<reference evidence="2 3" key="1">
    <citation type="submission" date="2008-07" db="EMBL/GenBank/DDBJ databases">
        <authorList>
            <person name="El-Sayed N."/>
            <person name="Caler E."/>
            <person name="Inman J."/>
            <person name="Amedeo P."/>
            <person name="Hass B."/>
            <person name="Wortman J."/>
        </authorList>
    </citation>
    <scope>NUCLEOTIDE SEQUENCE [LARGE SCALE GENOMIC DNA]</scope>
    <source>
        <strain evidence="3">ATCC 50983 / TXsc</strain>
    </source>
</reference>
<feature type="coiled-coil region" evidence="1">
    <location>
        <begin position="436"/>
        <end position="463"/>
    </location>
</feature>
<feature type="coiled-coil region" evidence="1">
    <location>
        <begin position="310"/>
        <end position="337"/>
    </location>
</feature>
<evidence type="ECO:0000313" key="3">
    <source>
        <dbReference type="Proteomes" id="UP000007800"/>
    </source>
</evidence>
<sequence>MINTNLAQITVQNQQSAARTADSYSQLTGTLAVNNDREMEHQQGVIHSAEETIEGAENDVDNDIKVKVGDKEKLLVKSQSAMKSMLSGSEMDFENAMTKSHQSVEAMKNTLEGRVNSDKKITDDDVVSMEEESKGQLDRLIEAEDSVHASMEGLPDIQSVVGNSYEGANDVLKEMKGLKKDITSLMNPRKASEDNMKHAVRGLQSSGSGELNTIQGIDSININKAQGELHEVVTNSEEEIDKNMKKQLSDLTSAHGSSMNRIKDILRGSEVDEDNQIAMTGRMRDNIADVEGDEKTAKNNFGKKMSQSIAQERSKSKRQYEDQLMKLKGEEKEAKDLLFKSVRTATNNLLSGGKANQLEILHSIDGLLRGLDRVHSEDIKEDTAIGDAVSKYDNILPQNEREIKGIDGELENEKMRLKNEFDASEISLTKSSLERSRKANNTIKDLEKAIKGLDVEVARSKDVMITSAREGSTYIDKFIGKLRDIMMADAELDKNDYRQGLYDMNNKYGSLSKFTDKRAKAIADNMEKFGKSSSNRQETLANTLARVVTDAERLGLSEEEMQEYVKKRLAEEANVTEEQFEQIHDMLEGDLTGFRDKIIEMKRKADDELFAENNRINRDDSLQMGRLADHAQMVEAQALKAGNIIGYNSAAGGRSYRILNGQEAISGNKLRAMMHVAQ</sequence>
<accession>C5LFH9</accession>
<protein>
    <submittedName>
        <fullName evidence="2">Uncharacterized protein</fullName>
    </submittedName>
</protein>
<keyword evidence="1" id="KW-0175">Coiled coil</keyword>
<keyword evidence="3" id="KW-1185">Reference proteome</keyword>
<dbReference type="OMA" id="RDIMMAD"/>
<dbReference type="RefSeq" id="XP_002772698.1">
    <property type="nucleotide sequence ID" value="XM_002772652.1"/>
</dbReference>
<dbReference type="AlphaFoldDB" id="C5LFH9"/>
<dbReference type="GeneID" id="9037470"/>